<dbReference type="GO" id="GO:0016887">
    <property type="term" value="F:ATP hydrolysis activity"/>
    <property type="evidence" value="ECO:0007669"/>
    <property type="project" value="InterPro"/>
</dbReference>
<dbReference type="PANTHER" id="PTHR30486">
    <property type="entry name" value="TWITCHING MOTILITY PROTEIN PILT"/>
    <property type="match status" value="1"/>
</dbReference>
<dbReference type="Proteomes" id="UP000246635">
    <property type="component" value="Unassembled WGS sequence"/>
</dbReference>
<keyword evidence="5" id="KW-1185">Reference proteome</keyword>
<name>A0A2V2YME4_9BACL</name>
<gene>
    <name evidence="4" type="ORF">DFQ01_12656</name>
</gene>
<dbReference type="Gene3D" id="3.40.50.300">
    <property type="entry name" value="P-loop containing nucleotide triphosphate hydrolases"/>
    <property type="match status" value="1"/>
</dbReference>
<dbReference type="Gene3D" id="3.30.450.380">
    <property type="match status" value="1"/>
</dbReference>
<evidence type="ECO:0000256" key="2">
    <source>
        <dbReference type="SAM" id="MobiDB-lite"/>
    </source>
</evidence>
<dbReference type="OrthoDB" id="9810761at2"/>
<dbReference type="InterPro" id="IPR050921">
    <property type="entry name" value="T4SS_GSP_E_ATPase"/>
</dbReference>
<dbReference type="RefSeq" id="WP_110046404.1">
    <property type="nucleotide sequence ID" value="NZ_CP054613.1"/>
</dbReference>
<evidence type="ECO:0000313" key="4">
    <source>
        <dbReference type="EMBL" id="PWV95585.1"/>
    </source>
</evidence>
<sequence>MSGGGQGNQAGQERFSPAGFSSRLRSEASPVERLAVRRGRSDEEGSGFARIADEVRAYLSAPRGMTEEERHQYSERLNRAVLGFAKDREHVLALINDWLIRHRVHDLQDYNHPYESLAEALFAEVIGLNVLELVLAERTGLEEIQVVGTRIYEVRGGMPVQSRYSFNSVRDVERIQQNLVLYNNDRINPRKRWAEVMLRDGSRVTMTGFGFTASPTLTIRFYTVQLFRLRALCEPSYGTMNETVCQLLLHILQAKFNLVIIGPTNSGKTHLMKSLIAELPDEERIITLENRLEMMIHRDFPNKNAVEYEFDEDDSAHRSAQAFKLALRQSPQRIVHAEIRDQDANIYVRACTRGHEGSMTTVHANTLEDVPEAVSDMCMLDGRGMNPERLTKRIAEYVTQIGVELRIVNGKRRICRIGEIGWKDGVVLVNDWVRYDEGSGEWTYPVAPSSAAMERFRRHGVIPFPSEMQREVDMGCEAVGGLQR</sequence>
<comment type="similarity">
    <text evidence="1">Belongs to the GSP E family.</text>
</comment>
<feature type="region of interest" description="Disordered" evidence="2">
    <location>
        <begin position="1"/>
        <end position="39"/>
    </location>
</feature>
<organism evidence="4 5">
    <name type="scientific">Paenibacillus cellulosilyticus</name>
    <dbReference type="NCBI Taxonomy" id="375489"/>
    <lineage>
        <taxon>Bacteria</taxon>
        <taxon>Bacillati</taxon>
        <taxon>Bacillota</taxon>
        <taxon>Bacilli</taxon>
        <taxon>Bacillales</taxon>
        <taxon>Paenibacillaceae</taxon>
        <taxon>Paenibacillus</taxon>
    </lineage>
</organism>
<dbReference type="InterPro" id="IPR027417">
    <property type="entry name" value="P-loop_NTPase"/>
</dbReference>
<feature type="domain" description="Bacterial type II secretion system protein E" evidence="3">
    <location>
        <begin position="216"/>
        <end position="382"/>
    </location>
</feature>
<reference evidence="4 5" key="1">
    <citation type="submission" date="2018-05" db="EMBL/GenBank/DDBJ databases">
        <title>Genomic Encyclopedia of Type Strains, Phase III (KMG-III): the genomes of soil and plant-associated and newly described type strains.</title>
        <authorList>
            <person name="Whitman W."/>
        </authorList>
    </citation>
    <scope>NUCLEOTIDE SEQUENCE [LARGE SCALE GENOMIC DNA]</scope>
    <source>
        <strain evidence="4 5">CECT 5696</strain>
    </source>
</reference>
<dbReference type="PANTHER" id="PTHR30486:SF6">
    <property type="entry name" value="TYPE IV PILUS RETRACTATION ATPASE PILT"/>
    <property type="match status" value="1"/>
</dbReference>
<proteinExistence type="inferred from homology"/>
<accession>A0A2V2YME4</accession>
<evidence type="ECO:0000256" key="1">
    <source>
        <dbReference type="ARBA" id="ARBA00006611"/>
    </source>
</evidence>
<dbReference type="EMBL" id="QGTQ01000026">
    <property type="protein sequence ID" value="PWV95585.1"/>
    <property type="molecule type" value="Genomic_DNA"/>
</dbReference>
<evidence type="ECO:0000259" key="3">
    <source>
        <dbReference type="Pfam" id="PF00437"/>
    </source>
</evidence>
<dbReference type="Pfam" id="PF00437">
    <property type="entry name" value="T2SSE"/>
    <property type="match status" value="1"/>
</dbReference>
<dbReference type="AlphaFoldDB" id="A0A2V2YME4"/>
<dbReference type="InterPro" id="IPR001482">
    <property type="entry name" value="T2SS/T4SS_dom"/>
</dbReference>
<protein>
    <submittedName>
        <fullName evidence="4">Pilus assembly protein CpaF</fullName>
    </submittedName>
</protein>
<evidence type="ECO:0000313" key="5">
    <source>
        <dbReference type="Proteomes" id="UP000246635"/>
    </source>
</evidence>
<dbReference type="SUPFAM" id="SSF52540">
    <property type="entry name" value="P-loop containing nucleoside triphosphate hydrolases"/>
    <property type="match status" value="1"/>
</dbReference>
<comment type="caution">
    <text evidence="4">The sequence shown here is derived from an EMBL/GenBank/DDBJ whole genome shotgun (WGS) entry which is preliminary data.</text>
</comment>